<dbReference type="OrthoDB" id="5183775at2"/>
<evidence type="ECO:0000256" key="3">
    <source>
        <dbReference type="ARBA" id="ARBA00023002"/>
    </source>
</evidence>
<dbReference type="Pfam" id="PF02571">
    <property type="entry name" value="CbiJ"/>
    <property type="match status" value="1"/>
</dbReference>
<sequence>MNILLLAGTSEARDLAQALVARGHAVTASLAGATRAPRNLGCDTRIGGFGGEQGFRDWLASHPVDLVIDATHPFATRISERTARICDDEQIVNLQVLREPWSPSGEDNWVFIDHPNQAPDIIAAGSTVFLATGRQTLEQFEGLSSCYLICRQIDPPDGPFPFENGKFLVGRPPFSIEDEVQLFTELGVDWLVVKNAGGQMSRSKLDAARQMRMPVLMINRMPPPDGPMVTTVEAALEWLDAHYQG</sequence>
<evidence type="ECO:0000256" key="2">
    <source>
        <dbReference type="ARBA" id="ARBA00022573"/>
    </source>
</evidence>
<reference evidence="4 5" key="1">
    <citation type="submission" date="2018-10" db="EMBL/GenBank/DDBJ databases">
        <title>Genomic Encyclopedia of Archaeal and Bacterial Type Strains, Phase II (KMG-II): from individual species to whole genera.</title>
        <authorList>
            <person name="Goeker M."/>
        </authorList>
    </citation>
    <scope>NUCLEOTIDE SEQUENCE [LARGE SCALE GENOMIC DNA]</scope>
    <source>
        <strain evidence="4 5">DSM 29466</strain>
    </source>
</reference>
<dbReference type="InterPro" id="IPR003723">
    <property type="entry name" value="Precorrin-6x_reduct"/>
</dbReference>
<dbReference type="PROSITE" id="PS51014">
    <property type="entry name" value="COBK_CBIJ"/>
    <property type="match status" value="1"/>
</dbReference>
<accession>A0A497X3Q6</accession>
<dbReference type="PANTHER" id="PTHR36925:SF1">
    <property type="entry name" value="COBALT-PRECORRIN-6A REDUCTASE"/>
    <property type="match status" value="1"/>
</dbReference>
<evidence type="ECO:0000313" key="4">
    <source>
        <dbReference type="EMBL" id="RLJ59856.1"/>
    </source>
</evidence>
<proteinExistence type="predicted"/>
<keyword evidence="3" id="KW-0560">Oxidoreductase</keyword>
<evidence type="ECO:0000256" key="1">
    <source>
        <dbReference type="ARBA" id="ARBA00004953"/>
    </source>
</evidence>
<gene>
    <name evidence="4" type="ORF">BCF46_0046</name>
</gene>
<dbReference type="Proteomes" id="UP000269157">
    <property type="component" value="Unassembled WGS sequence"/>
</dbReference>
<dbReference type="AlphaFoldDB" id="A0A497X3Q6"/>
<keyword evidence="5" id="KW-1185">Reference proteome</keyword>
<dbReference type="UniPathway" id="UPA00148"/>
<name>A0A497X3Q6_9RHOB</name>
<protein>
    <submittedName>
        <fullName evidence="4">Precorrin-6A/cobalt-precorrin-6A reductase</fullName>
    </submittedName>
</protein>
<evidence type="ECO:0000313" key="5">
    <source>
        <dbReference type="Proteomes" id="UP000269157"/>
    </source>
</evidence>
<comment type="pathway">
    <text evidence="1">Cofactor biosynthesis; adenosylcobalamin biosynthesis.</text>
</comment>
<dbReference type="PANTHER" id="PTHR36925">
    <property type="entry name" value="COBALT-PRECORRIN-6A REDUCTASE"/>
    <property type="match status" value="1"/>
</dbReference>
<dbReference type="NCBIfam" id="NF005968">
    <property type="entry name" value="PRK08057.1-2"/>
    <property type="match status" value="1"/>
</dbReference>
<keyword evidence="2" id="KW-0169">Cobalamin biosynthesis</keyword>
<comment type="caution">
    <text evidence="4">The sequence shown here is derived from an EMBL/GenBank/DDBJ whole genome shotgun (WGS) entry which is preliminary data.</text>
</comment>
<dbReference type="GO" id="GO:0009236">
    <property type="term" value="P:cobalamin biosynthetic process"/>
    <property type="evidence" value="ECO:0007669"/>
    <property type="project" value="UniProtKB-UniPathway"/>
</dbReference>
<dbReference type="RefSeq" id="WP_121020564.1">
    <property type="nucleotide sequence ID" value="NZ_RCCE01000001.1"/>
</dbReference>
<dbReference type="EMBL" id="RCCE01000001">
    <property type="protein sequence ID" value="RLJ59856.1"/>
    <property type="molecule type" value="Genomic_DNA"/>
</dbReference>
<organism evidence="4 5">
    <name type="scientific">Litoreibacter meonggei</name>
    <dbReference type="NCBI Taxonomy" id="1049199"/>
    <lineage>
        <taxon>Bacteria</taxon>
        <taxon>Pseudomonadati</taxon>
        <taxon>Pseudomonadota</taxon>
        <taxon>Alphaproteobacteria</taxon>
        <taxon>Rhodobacterales</taxon>
        <taxon>Roseobacteraceae</taxon>
        <taxon>Litoreibacter</taxon>
    </lineage>
</organism>
<dbReference type="GO" id="GO:0016994">
    <property type="term" value="F:precorrin-6A reductase activity"/>
    <property type="evidence" value="ECO:0007669"/>
    <property type="project" value="InterPro"/>
</dbReference>